<name>A0A6B3RQE6_9RHOB</name>
<evidence type="ECO:0000313" key="2">
    <source>
        <dbReference type="Proteomes" id="UP000481421"/>
    </source>
</evidence>
<dbReference type="RefSeq" id="WP_164613172.1">
    <property type="nucleotide sequence ID" value="NZ_JAAIKE010000004.1"/>
</dbReference>
<dbReference type="Proteomes" id="UP000481421">
    <property type="component" value="Unassembled WGS sequence"/>
</dbReference>
<proteinExistence type="predicted"/>
<dbReference type="AlphaFoldDB" id="A0A6B3RQE6"/>
<keyword evidence="2" id="KW-1185">Reference proteome</keyword>
<accession>A0A6B3RQE6</accession>
<organism evidence="1 2">
    <name type="scientific">Pseudotabrizicola algicola</name>
    <dbReference type="NCBI Taxonomy" id="2709381"/>
    <lineage>
        <taxon>Bacteria</taxon>
        <taxon>Pseudomonadati</taxon>
        <taxon>Pseudomonadota</taxon>
        <taxon>Alphaproteobacteria</taxon>
        <taxon>Rhodobacterales</taxon>
        <taxon>Paracoccaceae</taxon>
        <taxon>Pseudotabrizicola</taxon>
    </lineage>
</organism>
<reference evidence="1 2" key="1">
    <citation type="submission" date="2020-02" db="EMBL/GenBank/DDBJ databases">
        <title>Rhodobacter algicola sp. nov., isolated from microalga culture.</title>
        <authorList>
            <person name="Park C.-Y."/>
        </authorList>
    </citation>
    <scope>NUCLEOTIDE SEQUENCE [LARGE SCALE GENOMIC DNA]</scope>
    <source>
        <strain evidence="1 2">ETT8</strain>
    </source>
</reference>
<comment type="caution">
    <text evidence="1">The sequence shown here is derived from an EMBL/GenBank/DDBJ whole genome shotgun (WGS) entry which is preliminary data.</text>
</comment>
<gene>
    <name evidence="1" type="ORF">G3572_14765</name>
</gene>
<evidence type="ECO:0000313" key="1">
    <source>
        <dbReference type="EMBL" id="NEX47473.1"/>
    </source>
</evidence>
<dbReference type="EMBL" id="JAAIKE010000004">
    <property type="protein sequence ID" value="NEX47473.1"/>
    <property type="molecule type" value="Genomic_DNA"/>
</dbReference>
<sequence length="58" mass="6464">MTHFSRIVLPQDLEDSAKLRADLAFLRRMDALTREAAAKPAAKPGLFVAGARRKSLFH</sequence>
<protein>
    <submittedName>
        <fullName evidence="1">Uncharacterized protein</fullName>
    </submittedName>
</protein>